<proteinExistence type="inferred from homology"/>
<dbReference type="AlphaFoldDB" id="A0A0V0QVU5"/>
<dbReference type="EMBL" id="LDAU01000096">
    <property type="protein sequence ID" value="KRX06447.1"/>
    <property type="molecule type" value="Genomic_DNA"/>
</dbReference>
<evidence type="ECO:0000256" key="2">
    <source>
        <dbReference type="ARBA" id="ARBA00022801"/>
    </source>
</evidence>
<accession>A0A0V0QVU5</accession>
<dbReference type="InterPro" id="IPR002168">
    <property type="entry name" value="Lipase_GDXG_HIS_AS"/>
</dbReference>
<dbReference type="OrthoDB" id="408631at2759"/>
<organism evidence="6 7">
    <name type="scientific">Pseudocohnilembus persalinus</name>
    <name type="common">Ciliate</name>
    <dbReference type="NCBI Taxonomy" id="266149"/>
    <lineage>
        <taxon>Eukaryota</taxon>
        <taxon>Sar</taxon>
        <taxon>Alveolata</taxon>
        <taxon>Ciliophora</taxon>
        <taxon>Intramacronucleata</taxon>
        <taxon>Oligohymenophorea</taxon>
        <taxon>Scuticociliatia</taxon>
        <taxon>Philasterida</taxon>
        <taxon>Pseudocohnilembidae</taxon>
        <taxon>Pseudocohnilembus</taxon>
    </lineage>
</organism>
<dbReference type="PROSITE" id="PS01173">
    <property type="entry name" value="LIPASE_GDXG_HIS"/>
    <property type="match status" value="1"/>
</dbReference>
<dbReference type="OMA" id="NRIQNDC"/>
<feature type="active site" evidence="3">
    <location>
        <position position="540"/>
    </location>
</feature>
<dbReference type="GO" id="GO:0005829">
    <property type="term" value="C:cytosol"/>
    <property type="evidence" value="ECO:0007669"/>
    <property type="project" value="TreeGrafter"/>
</dbReference>
<dbReference type="PANTHER" id="PTHR23025:SF3">
    <property type="entry name" value="HORMONE-SENSITIVE LIPASE"/>
    <property type="match status" value="1"/>
</dbReference>
<keyword evidence="2" id="KW-0378">Hydrolase</keyword>
<comment type="similarity">
    <text evidence="1">Belongs to the 'GDXG' lipolytic enzyme family.</text>
</comment>
<evidence type="ECO:0000256" key="4">
    <source>
        <dbReference type="SAM" id="MobiDB-lite"/>
    </source>
</evidence>
<reference evidence="6 7" key="1">
    <citation type="journal article" date="2015" name="Sci. Rep.">
        <title>Genome of the facultative scuticociliatosis pathogen Pseudocohnilembus persalinus provides insight into its virulence through horizontal gene transfer.</title>
        <authorList>
            <person name="Xiong J."/>
            <person name="Wang G."/>
            <person name="Cheng J."/>
            <person name="Tian M."/>
            <person name="Pan X."/>
            <person name="Warren A."/>
            <person name="Jiang C."/>
            <person name="Yuan D."/>
            <person name="Miao W."/>
        </authorList>
    </citation>
    <scope>NUCLEOTIDE SEQUENCE [LARGE SCALE GENOMIC DNA]</scope>
    <source>
        <strain evidence="6">36N120E</strain>
    </source>
</reference>
<gene>
    <name evidence="6" type="ORF">PPERSA_05060</name>
</gene>
<dbReference type="SUPFAM" id="SSF53474">
    <property type="entry name" value="alpha/beta-Hydrolases"/>
    <property type="match status" value="1"/>
</dbReference>
<name>A0A0V0QVU5_PSEPJ</name>
<dbReference type="GO" id="GO:0004806">
    <property type="term" value="F:triacylglycerol lipase activity"/>
    <property type="evidence" value="ECO:0007669"/>
    <property type="project" value="TreeGrafter"/>
</dbReference>
<dbReference type="Proteomes" id="UP000054937">
    <property type="component" value="Unassembled WGS sequence"/>
</dbReference>
<feature type="domain" description="Alpha/beta hydrolase fold-3" evidence="5">
    <location>
        <begin position="461"/>
        <end position="677"/>
    </location>
</feature>
<feature type="region of interest" description="Disordered" evidence="4">
    <location>
        <begin position="1"/>
        <end position="22"/>
    </location>
</feature>
<protein>
    <recommendedName>
        <fullName evidence="5">Alpha/beta hydrolase fold-3 domain-containing protein</fullName>
    </recommendedName>
</protein>
<evidence type="ECO:0000259" key="5">
    <source>
        <dbReference type="Pfam" id="PF07859"/>
    </source>
</evidence>
<feature type="region of interest" description="Disordered" evidence="4">
    <location>
        <begin position="414"/>
        <end position="434"/>
    </location>
</feature>
<dbReference type="Gene3D" id="3.40.50.1820">
    <property type="entry name" value="alpha/beta hydrolase"/>
    <property type="match status" value="1"/>
</dbReference>
<dbReference type="InParanoid" id="A0A0V0QVU5"/>
<keyword evidence="7" id="KW-1185">Reference proteome</keyword>
<dbReference type="InterPro" id="IPR029058">
    <property type="entry name" value="AB_hydrolase_fold"/>
</dbReference>
<evidence type="ECO:0000256" key="3">
    <source>
        <dbReference type="PROSITE-ProRule" id="PRU10038"/>
    </source>
</evidence>
<dbReference type="InterPro" id="IPR013094">
    <property type="entry name" value="AB_hydrolase_3"/>
</dbReference>
<dbReference type="GO" id="GO:0019433">
    <property type="term" value="P:triglyceride catabolic process"/>
    <property type="evidence" value="ECO:0007669"/>
    <property type="project" value="TreeGrafter"/>
</dbReference>
<evidence type="ECO:0000256" key="1">
    <source>
        <dbReference type="ARBA" id="ARBA00010515"/>
    </source>
</evidence>
<dbReference type="PANTHER" id="PTHR23025">
    <property type="entry name" value="TRIACYLGLYCEROL LIPASE"/>
    <property type="match status" value="1"/>
</dbReference>
<dbReference type="GO" id="GO:0004771">
    <property type="term" value="F:sterol ester esterase activity"/>
    <property type="evidence" value="ECO:0007669"/>
    <property type="project" value="TreeGrafter"/>
</dbReference>
<comment type="caution">
    <text evidence="6">The sequence shown here is derived from an EMBL/GenBank/DDBJ whole genome shotgun (WGS) entry which is preliminary data.</text>
</comment>
<dbReference type="InterPro" id="IPR033140">
    <property type="entry name" value="Lipase_GDXG_put_SER_AS"/>
</dbReference>
<dbReference type="Pfam" id="PF07859">
    <property type="entry name" value="Abhydrolase_3"/>
    <property type="match status" value="1"/>
</dbReference>
<sequence length="700" mass="81695">MEVKSNSDYINQKHIDPNEHKDDPAFMRYKMFQILNNVKDEEAKIILKRPMKKIIKIIQYINQIQEQESQIPFKNKVKNYNQVADNARKLNTLQIQAIKISQVLENVTKILLAVESENEKEQKLQTILEEYQFLDKAQVKVKDPDQLNHDMMNFVNQQLYIILKQYKKFWKKAFQDGKIKQEKSLSSLWNDFKIYKAKLDTFLDAYPHALIIKKDDLFSLPQSSEIWQNLKKHIEEVQYDTPDKVEKIIKKFKEAILLGNAMVCKQIKEDTNFIWASMYFLMNKHKSQRQAQVFLSEADEESAFQVWNLLENGFIREAMKLILPSIAYNQKIYIPKIYKQITVAGQLNEIKNGTINKINQEPLDTFEIGYDESIFKEPKDFTDRVQIRILNHKKLKTIKLQKSLENDKLTLNKGTQQSVFNGPNDDSNKDDNQKKQLNDEEIKKQNEKIKKNAPQIQDKIIIHIHGGGFVAMSSRSHQPYTRIWANKLQVPVFSIDYGLAPKNPYPSGLNDVWQAYNWIINNIHKYFYIQPKKIILAGDSAGGNLAVALMSLIIKYKVQKPIGIIPIYPVLNLDLNRFTPSHLISLDDIVLSHWILKLCQKAYLKEDGEFRVPPDQDPQISPNLLSQEILKEFPPTRMMVGTEDPLHDDSLQFLQYLVQAGVDCKLQIFQGFPHGFLGFDPPIGVEQNYQEMDKIFKQYE</sequence>
<evidence type="ECO:0000313" key="6">
    <source>
        <dbReference type="EMBL" id="KRX06447.1"/>
    </source>
</evidence>
<evidence type="ECO:0000313" key="7">
    <source>
        <dbReference type="Proteomes" id="UP000054937"/>
    </source>
</evidence>
<dbReference type="PROSITE" id="PS01174">
    <property type="entry name" value="LIPASE_GDXG_SER"/>
    <property type="match status" value="1"/>
</dbReference>